<evidence type="ECO:0000313" key="9">
    <source>
        <dbReference type="Proteomes" id="UP000034739"/>
    </source>
</evidence>
<dbReference type="SUPFAM" id="SSF53748">
    <property type="entry name" value="Phosphoglycerate kinase"/>
    <property type="match status" value="1"/>
</dbReference>
<dbReference type="AlphaFoldDB" id="A0A0G1X0L8"/>
<organism evidence="8 9">
    <name type="scientific">Candidatus Gottesmanbacteria bacterium GW2011_GWA2_47_9</name>
    <dbReference type="NCBI Taxonomy" id="1618445"/>
    <lineage>
        <taxon>Bacteria</taxon>
        <taxon>Candidatus Gottesmaniibacteriota</taxon>
    </lineage>
</organism>
<dbReference type="GO" id="GO:0005524">
    <property type="term" value="F:ATP binding"/>
    <property type="evidence" value="ECO:0007669"/>
    <property type="project" value="UniProtKB-KW"/>
</dbReference>
<keyword evidence="3 7" id="KW-0808">Transferase</keyword>
<dbReference type="InterPro" id="IPR036043">
    <property type="entry name" value="Phosphoglycerate_kinase_sf"/>
</dbReference>
<dbReference type="PRINTS" id="PR00477">
    <property type="entry name" value="PHGLYCKINASE"/>
</dbReference>
<evidence type="ECO:0000313" key="8">
    <source>
        <dbReference type="EMBL" id="KKU87995.1"/>
    </source>
</evidence>
<keyword evidence="6" id="KW-0067">ATP-binding</keyword>
<dbReference type="Gene3D" id="3.40.50.1260">
    <property type="entry name" value="Phosphoglycerate kinase, N-terminal domain"/>
    <property type="match status" value="1"/>
</dbReference>
<comment type="catalytic activity">
    <reaction evidence="1 7">
        <text>(2R)-3-phosphoglycerate + ATP = (2R)-3-phospho-glyceroyl phosphate + ADP</text>
        <dbReference type="Rhea" id="RHEA:14801"/>
        <dbReference type="ChEBI" id="CHEBI:30616"/>
        <dbReference type="ChEBI" id="CHEBI:57604"/>
        <dbReference type="ChEBI" id="CHEBI:58272"/>
        <dbReference type="ChEBI" id="CHEBI:456216"/>
        <dbReference type="EC" id="2.7.2.3"/>
    </reaction>
</comment>
<evidence type="ECO:0000256" key="1">
    <source>
        <dbReference type="ARBA" id="ARBA00000642"/>
    </source>
</evidence>
<reference evidence="8 9" key="1">
    <citation type="journal article" date="2015" name="Nature">
        <title>rRNA introns, odd ribosomes, and small enigmatic genomes across a large radiation of phyla.</title>
        <authorList>
            <person name="Brown C.T."/>
            <person name="Hug L.A."/>
            <person name="Thomas B.C."/>
            <person name="Sharon I."/>
            <person name="Castelle C.J."/>
            <person name="Singh A."/>
            <person name="Wilkins M.J."/>
            <person name="Williams K.H."/>
            <person name="Banfield J.F."/>
        </authorList>
    </citation>
    <scope>NUCLEOTIDE SEQUENCE [LARGE SCALE GENOMIC DNA]</scope>
</reference>
<evidence type="ECO:0000256" key="3">
    <source>
        <dbReference type="ARBA" id="ARBA00022679"/>
    </source>
</evidence>
<proteinExistence type="inferred from homology"/>
<evidence type="ECO:0000256" key="6">
    <source>
        <dbReference type="ARBA" id="ARBA00022840"/>
    </source>
</evidence>
<dbReference type="InterPro" id="IPR015824">
    <property type="entry name" value="Phosphoglycerate_kinase_N"/>
</dbReference>
<dbReference type="EMBL" id="LCOY01000015">
    <property type="protein sequence ID" value="KKU87995.1"/>
    <property type="molecule type" value="Genomic_DNA"/>
</dbReference>
<dbReference type="InterPro" id="IPR001576">
    <property type="entry name" value="Phosphoglycerate_kinase"/>
</dbReference>
<evidence type="ECO:0000256" key="4">
    <source>
        <dbReference type="ARBA" id="ARBA00022741"/>
    </source>
</evidence>
<sequence length="78" mass="8265">MGMYEDERFMAGTDATFRAIAASAATTIIGGGDTISTIRDETLLKDITHVSTGGSAMLEFMEKGTLPAIEALKNHVKS</sequence>
<evidence type="ECO:0000256" key="5">
    <source>
        <dbReference type="ARBA" id="ARBA00022777"/>
    </source>
</evidence>
<gene>
    <name evidence="8" type="ORF">UY16_C0015G0033</name>
</gene>
<evidence type="ECO:0000256" key="7">
    <source>
        <dbReference type="RuleBase" id="RU000532"/>
    </source>
</evidence>
<protein>
    <recommendedName>
        <fullName evidence="2 7">Phosphoglycerate kinase</fullName>
        <ecNumber evidence="2 7">2.7.2.3</ecNumber>
    </recommendedName>
</protein>
<keyword evidence="5 7" id="KW-0418">Kinase</keyword>
<dbReference type="GO" id="GO:0005829">
    <property type="term" value="C:cytosol"/>
    <property type="evidence" value="ECO:0007669"/>
    <property type="project" value="TreeGrafter"/>
</dbReference>
<comment type="caution">
    <text evidence="8">The sequence shown here is derived from an EMBL/GenBank/DDBJ whole genome shotgun (WGS) entry which is preliminary data.</text>
</comment>
<dbReference type="EC" id="2.7.2.3" evidence="2 7"/>
<comment type="similarity">
    <text evidence="7">Belongs to the phosphoglycerate kinase family.</text>
</comment>
<accession>A0A0G1X0L8</accession>
<dbReference type="GO" id="GO:0043531">
    <property type="term" value="F:ADP binding"/>
    <property type="evidence" value="ECO:0007669"/>
    <property type="project" value="TreeGrafter"/>
</dbReference>
<dbReference type="Proteomes" id="UP000034739">
    <property type="component" value="Unassembled WGS sequence"/>
</dbReference>
<name>A0A0G1X0L8_9BACT</name>
<evidence type="ECO:0000256" key="2">
    <source>
        <dbReference type="ARBA" id="ARBA00013061"/>
    </source>
</evidence>
<dbReference type="GO" id="GO:0004618">
    <property type="term" value="F:phosphoglycerate kinase activity"/>
    <property type="evidence" value="ECO:0007669"/>
    <property type="project" value="UniProtKB-EC"/>
</dbReference>
<dbReference type="Pfam" id="PF00162">
    <property type="entry name" value="PGK"/>
    <property type="match status" value="1"/>
</dbReference>
<dbReference type="GO" id="GO:0006094">
    <property type="term" value="P:gluconeogenesis"/>
    <property type="evidence" value="ECO:0007669"/>
    <property type="project" value="TreeGrafter"/>
</dbReference>
<dbReference type="GO" id="GO:0006096">
    <property type="term" value="P:glycolytic process"/>
    <property type="evidence" value="ECO:0007669"/>
    <property type="project" value="InterPro"/>
</dbReference>
<dbReference type="PANTHER" id="PTHR11406">
    <property type="entry name" value="PHOSPHOGLYCERATE KINASE"/>
    <property type="match status" value="1"/>
</dbReference>
<dbReference type="PANTHER" id="PTHR11406:SF23">
    <property type="entry name" value="PHOSPHOGLYCERATE KINASE 1, CHLOROPLASTIC-RELATED"/>
    <property type="match status" value="1"/>
</dbReference>
<keyword evidence="4" id="KW-0547">Nucleotide-binding</keyword>